<accession>A0ABR2KK49</accession>
<comment type="caution">
    <text evidence="1">The sequence shown here is derived from an EMBL/GenBank/DDBJ whole genome shotgun (WGS) entry which is preliminary data.</text>
</comment>
<reference evidence="1 2" key="1">
    <citation type="submission" date="2024-04" db="EMBL/GenBank/DDBJ databases">
        <title>Tritrichomonas musculus Genome.</title>
        <authorList>
            <person name="Alves-Ferreira E."/>
            <person name="Grigg M."/>
            <person name="Lorenzi H."/>
            <person name="Galac M."/>
        </authorList>
    </citation>
    <scope>NUCLEOTIDE SEQUENCE [LARGE SCALE GENOMIC DNA]</scope>
    <source>
        <strain evidence="1 2">EAF2021</strain>
    </source>
</reference>
<protein>
    <submittedName>
        <fullName evidence="1">Uncharacterized protein</fullName>
    </submittedName>
</protein>
<sequence length="482" mass="55224">MFRNLFGAKADPEEKEVSEICEQIISNPPIEDLPKLYNSLEQYVPKYTEKMLSKISNNMVIVLGTITDSRAIQNSVIHLLLKMTNEYDSTIPGSNPVDILCAHPNFPGALFLLTYPLNRSINKILLFFFIKSPEVFFEYAISSPASLKPMIKATIETKDNEVGDLFHKIVVSNPDLLNTMVSYIKPVFKQFPLTTAIDFMIRTPSIFRPLIPDSEIEPWVLQNSTISLFDLQQIVTYFKFMWEKPIAAQLLIRTEANQKIQQLNWLKKMSPQTFTLSPEDAKQAADSLLNSPTPLQTITENYGKHETVVRNLFETFIFIRLFVLSLAKPSDVPEDAIKLILTFLFDAEEWISAAAIQLIIIWIVKYDFQISSGYVYRVAASIFNSPKSKMFVSLSKALLMCFSFQYKYIVSILATEPDLFFSKQQDNLLLESANWRFPHLKQNLSYLDNLDLINFNDSLKTLGYVLEYLGIDSTQQNQTQDD</sequence>
<evidence type="ECO:0000313" key="2">
    <source>
        <dbReference type="Proteomes" id="UP001470230"/>
    </source>
</evidence>
<keyword evidence="2" id="KW-1185">Reference proteome</keyword>
<dbReference type="EMBL" id="JAPFFF010000004">
    <property type="protein sequence ID" value="KAK8891226.1"/>
    <property type="molecule type" value="Genomic_DNA"/>
</dbReference>
<name>A0ABR2KK49_9EUKA</name>
<dbReference type="Proteomes" id="UP001470230">
    <property type="component" value="Unassembled WGS sequence"/>
</dbReference>
<evidence type="ECO:0000313" key="1">
    <source>
        <dbReference type="EMBL" id="KAK8891226.1"/>
    </source>
</evidence>
<proteinExistence type="predicted"/>
<organism evidence="1 2">
    <name type="scientific">Tritrichomonas musculus</name>
    <dbReference type="NCBI Taxonomy" id="1915356"/>
    <lineage>
        <taxon>Eukaryota</taxon>
        <taxon>Metamonada</taxon>
        <taxon>Parabasalia</taxon>
        <taxon>Tritrichomonadida</taxon>
        <taxon>Tritrichomonadidae</taxon>
        <taxon>Tritrichomonas</taxon>
    </lineage>
</organism>
<gene>
    <name evidence="1" type="ORF">M9Y10_028433</name>
</gene>